<evidence type="ECO:0000313" key="2">
    <source>
        <dbReference type="EMBL" id="KAJ9577018.1"/>
    </source>
</evidence>
<gene>
    <name evidence="2" type="ORF">L9F63_006401</name>
</gene>
<name>A0AAD8E4J9_DIPPU</name>
<feature type="non-terminal residue" evidence="2">
    <location>
        <position position="51"/>
    </location>
</feature>
<reference evidence="2" key="2">
    <citation type="submission" date="2023-05" db="EMBL/GenBank/DDBJ databases">
        <authorList>
            <person name="Fouks B."/>
        </authorList>
    </citation>
    <scope>NUCLEOTIDE SEQUENCE</scope>
    <source>
        <strain evidence="2">Stay&amp;Tobe</strain>
        <tissue evidence="2">Testes</tissue>
    </source>
</reference>
<feature type="non-terminal residue" evidence="2">
    <location>
        <position position="1"/>
    </location>
</feature>
<evidence type="ECO:0000313" key="3">
    <source>
        <dbReference type="Proteomes" id="UP001233999"/>
    </source>
</evidence>
<feature type="compositionally biased region" description="Basic residues" evidence="1">
    <location>
        <begin position="18"/>
        <end position="27"/>
    </location>
</feature>
<reference evidence="2" key="1">
    <citation type="journal article" date="2023" name="IScience">
        <title>Live-bearing cockroach genome reveals convergent evolutionary mechanisms linked to viviparity in insects and beyond.</title>
        <authorList>
            <person name="Fouks B."/>
            <person name="Harrison M.C."/>
            <person name="Mikhailova A.A."/>
            <person name="Marchal E."/>
            <person name="English S."/>
            <person name="Carruthers M."/>
            <person name="Jennings E.C."/>
            <person name="Chiamaka E.L."/>
            <person name="Frigard R.A."/>
            <person name="Pippel M."/>
            <person name="Attardo G.M."/>
            <person name="Benoit J.B."/>
            <person name="Bornberg-Bauer E."/>
            <person name="Tobe S.S."/>
        </authorList>
    </citation>
    <scope>NUCLEOTIDE SEQUENCE</scope>
    <source>
        <strain evidence="2">Stay&amp;Tobe</strain>
    </source>
</reference>
<keyword evidence="3" id="KW-1185">Reference proteome</keyword>
<accession>A0AAD8E4J9</accession>
<evidence type="ECO:0000256" key="1">
    <source>
        <dbReference type="SAM" id="MobiDB-lite"/>
    </source>
</evidence>
<dbReference type="EMBL" id="JASPKZ010009380">
    <property type="protein sequence ID" value="KAJ9577018.1"/>
    <property type="molecule type" value="Genomic_DNA"/>
</dbReference>
<sequence length="51" mass="5718">STIDDLVTKFETTGSVQNKKHTRRRTVRNSSRTGGTQGELREEETALPMVV</sequence>
<proteinExistence type="predicted"/>
<dbReference type="AlphaFoldDB" id="A0AAD8E4J9"/>
<dbReference type="Proteomes" id="UP001233999">
    <property type="component" value="Unassembled WGS sequence"/>
</dbReference>
<organism evidence="2 3">
    <name type="scientific">Diploptera punctata</name>
    <name type="common">Pacific beetle cockroach</name>
    <dbReference type="NCBI Taxonomy" id="6984"/>
    <lineage>
        <taxon>Eukaryota</taxon>
        <taxon>Metazoa</taxon>
        <taxon>Ecdysozoa</taxon>
        <taxon>Arthropoda</taxon>
        <taxon>Hexapoda</taxon>
        <taxon>Insecta</taxon>
        <taxon>Pterygota</taxon>
        <taxon>Neoptera</taxon>
        <taxon>Polyneoptera</taxon>
        <taxon>Dictyoptera</taxon>
        <taxon>Blattodea</taxon>
        <taxon>Blaberoidea</taxon>
        <taxon>Blaberidae</taxon>
        <taxon>Diplopterinae</taxon>
        <taxon>Diploptera</taxon>
    </lineage>
</organism>
<protein>
    <submittedName>
        <fullName evidence="2">Uncharacterized protein</fullName>
    </submittedName>
</protein>
<comment type="caution">
    <text evidence="2">The sequence shown here is derived from an EMBL/GenBank/DDBJ whole genome shotgun (WGS) entry which is preliminary data.</text>
</comment>
<feature type="region of interest" description="Disordered" evidence="1">
    <location>
        <begin position="14"/>
        <end position="51"/>
    </location>
</feature>